<evidence type="ECO:0000313" key="2">
    <source>
        <dbReference type="Proteomes" id="UP001491552"/>
    </source>
</evidence>
<reference evidence="1 2" key="1">
    <citation type="submission" date="2024-03" db="EMBL/GenBank/DDBJ databases">
        <title>Human intestinal bacterial collection.</title>
        <authorList>
            <person name="Pauvert C."/>
            <person name="Hitch T.C.A."/>
            <person name="Clavel T."/>
        </authorList>
    </citation>
    <scope>NUCLEOTIDE SEQUENCE [LARGE SCALE GENOMIC DNA]</scope>
    <source>
        <strain evidence="1 2">CLA-AA-H192</strain>
    </source>
</reference>
<keyword evidence="1" id="KW-0808">Transferase</keyword>
<dbReference type="Pfam" id="PF12847">
    <property type="entry name" value="Methyltransf_18"/>
    <property type="match status" value="1"/>
</dbReference>
<dbReference type="SUPFAM" id="SSF53335">
    <property type="entry name" value="S-adenosyl-L-methionine-dependent methyltransferases"/>
    <property type="match status" value="1"/>
</dbReference>
<dbReference type="EC" id="2.1.1.-" evidence="1"/>
<organism evidence="1 2">
    <name type="scientific">Faecousia intestinalis</name>
    <dbReference type="NCBI Taxonomy" id="3133167"/>
    <lineage>
        <taxon>Bacteria</taxon>
        <taxon>Bacillati</taxon>
        <taxon>Bacillota</taxon>
        <taxon>Clostridia</taxon>
        <taxon>Eubacteriales</taxon>
        <taxon>Oscillospiraceae</taxon>
        <taxon>Faecousia</taxon>
    </lineage>
</organism>
<dbReference type="Proteomes" id="UP001491552">
    <property type="component" value="Unassembled WGS sequence"/>
</dbReference>
<dbReference type="EMBL" id="JBBMFF010000039">
    <property type="protein sequence ID" value="MEQ2509716.1"/>
    <property type="molecule type" value="Genomic_DNA"/>
</dbReference>
<dbReference type="InterPro" id="IPR006901">
    <property type="entry name" value="TrmK"/>
</dbReference>
<dbReference type="PANTHER" id="PTHR38451:SF1">
    <property type="entry name" value="TRNA (ADENINE(22)-N(1))-METHYLTRANSFERASE"/>
    <property type="match status" value="1"/>
</dbReference>
<protein>
    <submittedName>
        <fullName evidence="1">Class I SAM-dependent methyltransferase</fullName>
        <ecNumber evidence="1">2.1.1.-</ecNumber>
    </submittedName>
</protein>
<dbReference type="InterPro" id="IPR029063">
    <property type="entry name" value="SAM-dependent_MTases_sf"/>
</dbReference>
<gene>
    <name evidence="1" type="ORF">WMO66_00400</name>
</gene>
<accession>A0ABV1G2U2</accession>
<keyword evidence="1" id="KW-0489">Methyltransferase</keyword>
<comment type="caution">
    <text evidence="1">The sequence shown here is derived from an EMBL/GenBank/DDBJ whole genome shotgun (WGS) entry which is preliminary data.</text>
</comment>
<dbReference type="Gene3D" id="3.40.50.150">
    <property type="entry name" value="Vaccinia Virus protein VP39"/>
    <property type="match status" value="1"/>
</dbReference>
<name>A0ABV1G2U2_9FIRM</name>
<proteinExistence type="predicted"/>
<dbReference type="GO" id="GO:0008168">
    <property type="term" value="F:methyltransferase activity"/>
    <property type="evidence" value="ECO:0007669"/>
    <property type="project" value="UniProtKB-KW"/>
</dbReference>
<sequence>MRLPVSARLDCCAGLVPQGARAADIGADHGYLGISLLLNGRAEFVHASELREQPLRRAMENALRFGVADRMRFSRADGLDAIDPDEVDTIVCAGMGGDLIAQILGRCRWVRDPRYTLILQPQSSGNDLRRKLARMGFAIEQERLVRDGGFLYQAMAARFGSAAPVTPGQEYVSAALLRSGDPLLPDYFDRLIPSLERTVEGLRRGSEPERLHYYETALRELREMRELYDNGC</sequence>
<dbReference type="GO" id="GO:0032259">
    <property type="term" value="P:methylation"/>
    <property type="evidence" value="ECO:0007669"/>
    <property type="project" value="UniProtKB-KW"/>
</dbReference>
<dbReference type="PIRSF" id="PIRSF018637">
    <property type="entry name" value="TrmK"/>
    <property type="match status" value="1"/>
</dbReference>
<dbReference type="PANTHER" id="PTHR38451">
    <property type="entry name" value="TRNA (ADENINE(22)-N(1))-METHYLTRANSFERASE"/>
    <property type="match status" value="1"/>
</dbReference>
<dbReference type="RefSeq" id="WP_349134432.1">
    <property type="nucleotide sequence ID" value="NZ_JBBMFF010000039.1"/>
</dbReference>
<keyword evidence="2" id="KW-1185">Reference proteome</keyword>
<evidence type="ECO:0000313" key="1">
    <source>
        <dbReference type="EMBL" id="MEQ2509716.1"/>
    </source>
</evidence>